<evidence type="ECO:0000313" key="6">
    <source>
        <dbReference type="Proteomes" id="UP000008631"/>
    </source>
</evidence>
<reference evidence="5 6" key="2">
    <citation type="journal article" date="2011" name="Stand. Genomic Sci.">
        <title>Complete genome sequence of Isosphaera pallida type strain (IS1B).</title>
        <authorList>
            <consortium name="US DOE Joint Genome Institute (JGI-PGF)"/>
            <person name="Goker M."/>
            <person name="Cleland D."/>
            <person name="Saunders E."/>
            <person name="Lapidus A."/>
            <person name="Nolan M."/>
            <person name="Lucas S."/>
            <person name="Hammon N."/>
            <person name="Deshpande S."/>
            <person name="Cheng J.F."/>
            <person name="Tapia R."/>
            <person name="Han C."/>
            <person name="Goodwin L."/>
            <person name="Pitluck S."/>
            <person name="Liolios K."/>
            <person name="Pagani I."/>
            <person name="Ivanova N."/>
            <person name="Mavromatis K."/>
            <person name="Pati A."/>
            <person name="Chen A."/>
            <person name="Palaniappan K."/>
            <person name="Land M."/>
            <person name="Hauser L."/>
            <person name="Chang Y.J."/>
            <person name="Jeffries C.D."/>
            <person name="Detter J.C."/>
            <person name="Beck B."/>
            <person name="Woyke T."/>
            <person name="Bristow J."/>
            <person name="Eisen J.A."/>
            <person name="Markowitz V."/>
            <person name="Hugenholtz P."/>
            <person name="Kyrpides N.C."/>
            <person name="Klenk H.P."/>
        </authorList>
    </citation>
    <scope>NUCLEOTIDE SEQUENCE [LARGE SCALE GENOMIC DNA]</scope>
    <source>
        <strain evidence="6">ATCC 43644 / DSM 9630 / IS1B</strain>
    </source>
</reference>
<evidence type="ECO:0000256" key="2">
    <source>
        <dbReference type="ARBA" id="ARBA00022573"/>
    </source>
</evidence>
<organism evidence="5 6">
    <name type="scientific">Isosphaera pallida (strain ATCC 43644 / DSM 9630 / IS1B)</name>
    <dbReference type="NCBI Taxonomy" id="575540"/>
    <lineage>
        <taxon>Bacteria</taxon>
        <taxon>Pseudomonadati</taxon>
        <taxon>Planctomycetota</taxon>
        <taxon>Planctomycetia</taxon>
        <taxon>Isosphaerales</taxon>
        <taxon>Isosphaeraceae</taxon>
        <taxon>Isosphaera</taxon>
    </lineage>
</organism>
<dbReference type="InterPro" id="IPR011698">
    <property type="entry name" value="GATase_3"/>
</dbReference>
<dbReference type="eggNOG" id="COG1797">
    <property type="taxonomic scope" value="Bacteria"/>
</dbReference>
<dbReference type="STRING" id="575540.Isop_3350"/>
<dbReference type="PROSITE" id="PS51274">
    <property type="entry name" value="GATASE_COBBQ"/>
    <property type="match status" value="1"/>
</dbReference>
<dbReference type="Pfam" id="PF07685">
    <property type="entry name" value="GATase_3"/>
    <property type="match status" value="1"/>
</dbReference>
<dbReference type="KEGG" id="ipa:Isop_3350"/>
<gene>
    <name evidence="5" type="ordered locus">Isop_3350</name>
</gene>
<dbReference type="Gene3D" id="3.40.50.880">
    <property type="match status" value="1"/>
</dbReference>
<dbReference type="AlphaFoldDB" id="E8R610"/>
<dbReference type="GO" id="GO:0009236">
    <property type="term" value="P:cobalamin biosynthetic process"/>
    <property type="evidence" value="ECO:0007669"/>
    <property type="project" value="UniProtKB-KW"/>
</dbReference>
<dbReference type="GO" id="GO:0042242">
    <property type="term" value="F:cobyrinic acid a,c-diamide synthase activity"/>
    <property type="evidence" value="ECO:0007669"/>
    <property type="project" value="InterPro"/>
</dbReference>
<evidence type="ECO:0000259" key="4">
    <source>
        <dbReference type="Pfam" id="PF07685"/>
    </source>
</evidence>
<evidence type="ECO:0000256" key="3">
    <source>
        <dbReference type="ARBA" id="ARBA00022962"/>
    </source>
</evidence>
<comment type="pathway">
    <text evidence="1">Cofactor biosynthesis; adenosylcobalamin biosynthesis.</text>
</comment>
<protein>
    <submittedName>
        <fullName evidence="5">CobB/CobQ domain protein glutamine amidotransferase</fullName>
    </submittedName>
</protein>
<evidence type="ECO:0000256" key="1">
    <source>
        <dbReference type="ARBA" id="ARBA00004953"/>
    </source>
</evidence>
<dbReference type="InParanoid" id="E8R610"/>
<proteinExistence type="predicted"/>
<dbReference type="PANTHER" id="PTHR43873:SF1">
    <property type="entry name" value="COBYRINATE A,C-DIAMIDE SYNTHASE"/>
    <property type="match status" value="1"/>
</dbReference>
<name>E8R610_ISOPI</name>
<feature type="domain" description="CobB/CobQ-like glutamine amidotransferase" evidence="4">
    <location>
        <begin position="275"/>
        <end position="418"/>
    </location>
</feature>
<dbReference type="OrthoDB" id="9764035at2"/>
<dbReference type="SUPFAM" id="SSF52317">
    <property type="entry name" value="Class I glutamine amidotransferase-like"/>
    <property type="match status" value="1"/>
</dbReference>
<dbReference type="Proteomes" id="UP000008631">
    <property type="component" value="Chromosome"/>
</dbReference>
<dbReference type="EMBL" id="CP002353">
    <property type="protein sequence ID" value="ADV63912.1"/>
    <property type="molecule type" value="Genomic_DNA"/>
</dbReference>
<sequence>MIEHRPRLALSVAEDGCVPSLATLALLAGLSERGMKVQHFRTRSCLTGLETYARATGFHPRHLDPWLMGRETCQAAFHHGGRHADLAVIEGHLPPRSHLYPQKDLPTLSSSCQAAFSSPCLGDLNCPEGQELCDRHEPEFASGGLASLCETLDLPKVAVVSCRGLEGFHLPPLPEGIDAVLLDGLEHPEEIDALRHVFEVFWRLPVLAAIEAFPEFRRLVASDHFLVGRDDELLHELARSFLQTADLDLLHQLIKRPFHHARPFSFIPARQGCFRVALAQDDAFDTYFPDTLEALEHLGADLVEFSPLRDDQVPPDCDLILLGCGHPDQFASELAANLSMIYSLRASVCRGTRLYAEGGGAAWLAEALEVDGQVVPGVGLFPGVVAQRLRTSAGSQRVCRVLRHDTWLGSCGQVVRGYATPHWRFQIHSSDSSGPNGFPRHAAVQTLTCSGDMVGRHRAVASLVHLHLTALPEFLAAFASQSVPLNGSATISPSIRPAPGHSS</sequence>
<dbReference type="HOGENOM" id="CLU_541610_0_0_0"/>
<keyword evidence="3 5" id="KW-0315">Glutamine amidotransferase</keyword>
<dbReference type="PANTHER" id="PTHR43873">
    <property type="entry name" value="COBYRINATE A,C-DIAMIDE SYNTHASE"/>
    <property type="match status" value="1"/>
</dbReference>
<dbReference type="InterPro" id="IPR029062">
    <property type="entry name" value="Class_I_gatase-like"/>
</dbReference>
<reference key="1">
    <citation type="submission" date="2010-11" db="EMBL/GenBank/DDBJ databases">
        <title>The complete sequence of chromosome of Isophaera pallida ATCC 43644.</title>
        <authorList>
            <consortium name="US DOE Joint Genome Institute (JGI-PGF)"/>
            <person name="Lucas S."/>
            <person name="Copeland A."/>
            <person name="Lapidus A."/>
            <person name="Bruce D."/>
            <person name="Goodwin L."/>
            <person name="Pitluck S."/>
            <person name="Kyrpides N."/>
            <person name="Mavromatis K."/>
            <person name="Pagani I."/>
            <person name="Ivanova N."/>
            <person name="Saunders E."/>
            <person name="Brettin T."/>
            <person name="Detter J.C."/>
            <person name="Han C."/>
            <person name="Tapia R."/>
            <person name="Land M."/>
            <person name="Hauser L."/>
            <person name="Markowitz V."/>
            <person name="Cheng J.-F."/>
            <person name="Hugenholtz P."/>
            <person name="Woyke T."/>
            <person name="Wu D."/>
            <person name="Eisen J.A."/>
        </authorList>
    </citation>
    <scope>NUCLEOTIDE SEQUENCE</scope>
    <source>
        <strain>ATCC 43644</strain>
    </source>
</reference>
<evidence type="ECO:0000313" key="5">
    <source>
        <dbReference type="EMBL" id="ADV63912.1"/>
    </source>
</evidence>
<dbReference type="InterPro" id="IPR004484">
    <property type="entry name" value="CbiA/CobB_synth"/>
</dbReference>
<keyword evidence="6" id="KW-1185">Reference proteome</keyword>
<dbReference type="RefSeq" id="WP_013566200.1">
    <property type="nucleotide sequence ID" value="NC_014962.1"/>
</dbReference>
<accession>E8R610</accession>
<keyword evidence="2" id="KW-0169">Cobalamin biosynthesis</keyword>